<sequence>MVTINNNINVFINELIQLEPSIVIQTPQYPQGRRVFVHVGCLLGDLVDNHKVAGFASHSATRFCSWCDSPKADIKQQQVGRLRQKQLVKDYSRAFKDLKNKAEQTRMVNKSGIRWSELNRLDYWDPVSMIPIGVMHNWFEGILQQNFRNRWKWDFENEEQEHDSGDDFEMQDADTSVQAGLSWQKANKMMSALSNVKVPFGVTHIPQWLGQAKAGKIKESEWQSLFSIYLPLTALDILLGYIDKLLENPNETGKTCILINNFSALVACTHILEAQSITNDLSLRFGEEYWNYCETSRTLFPGYTINPNHHYALHIEKQLKWWGPLNGVLEFAGERLNGILQQIPASGKVGKFGSKIMKSFCQWQRLLRKDDWDISEPKKNQEVDFEMYQNTYMQLLLHLQKTTPNLCDYSQIPHPEGAKIFLNYAKELASIRKNGYLIGSLERNNLIHYISQHQIRFGRVVHIMKVMTKASKDELLVVQKLDKAQTQWDGEQWLQQVFEKVMVTHLRDTNQVKIVPKCHILGTCAYRDLPKGSMCCKQCSVFVQVIKKGGHGNQ</sequence>
<name>A0A9Q3GNK9_9BASI</name>
<dbReference type="EMBL" id="AVOT02003385">
    <property type="protein sequence ID" value="MBW0473352.1"/>
    <property type="molecule type" value="Genomic_DNA"/>
</dbReference>
<dbReference type="PANTHER" id="PTHR46579:SF1">
    <property type="entry name" value="F5_8 TYPE C DOMAIN-CONTAINING PROTEIN"/>
    <property type="match status" value="1"/>
</dbReference>
<organism evidence="1 2">
    <name type="scientific">Austropuccinia psidii MF-1</name>
    <dbReference type="NCBI Taxonomy" id="1389203"/>
    <lineage>
        <taxon>Eukaryota</taxon>
        <taxon>Fungi</taxon>
        <taxon>Dikarya</taxon>
        <taxon>Basidiomycota</taxon>
        <taxon>Pucciniomycotina</taxon>
        <taxon>Pucciniomycetes</taxon>
        <taxon>Pucciniales</taxon>
        <taxon>Sphaerophragmiaceae</taxon>
        <taxon>Austropuccinia</taxon>
    </lineage>
</organism>
<evidence type="ECO:0000313" key="2">
    <source>
        <dbReference type="Proteomes" id="UP000765509"/>
    </source>
</evidence>
<keyword evidence="2" id="KW-1185">Reference proteome</keyword>
<proteinExistence type="predicted"/>
<evidence type="ECO:0000313" key="1">
    <source>
        <dbReference type="EMBL" id="MBW0473352.1"/>
    </source>
</evidence>
<reference evidence="1" key="1">
    <citation type="submission" date="2021-03" db="EMBL/GenBank/DDBJ databases">
        <title>Draft genome sequence of rust myrtle Austropuccinia psidii MF-1, a brazilian biotype.</title>
        <authorList>
            <person name="Quecine M.C."/>
            <person name="Pachon D.M.R."/>
            <person name="Bonatelli M.L."/>
            <person name="Correr F.H."/>
            <person name="Franceschini L.M."/>
            <person name="Leite T.F."/>
            <person name="Margarido G.R.A."/>
            <person name="Almeida C.A."/>
            <person name="Ferrarezi J.A."/>
            <person name="Labate C.A."/>
        </authorList>
    </citation>
    <scope>NUCLEOTIDE SEQUENCE</scope>
    <source>
        <strain evidence="1">MF-1</strain>
    </source>
</reference>
<gene>
    <name evidence="1" type="ORF">O181_013067</name>
</gene>
<dbReference type="PANTHER" id="PTHR46579">
    <property type="entry name" value="F5/8 TYPE C DOMAIN-CONTAINING PROTEIN-RELATED"/>
    <property type="match status" value="1"/>
</dbReference>
<dbReference type="Proteomes" id="UP000765509">
    <property type="component" value="Unassembled WGS sequence"/>
</dbReference>
<dbReference type="AlphaFoldDB" id="A0A9Q3GNK9"/>
<dbReference type="OrthoDB" id="2289822at2759"/>
<protein>
    <submittedName>
        <fullName evidence="1">Uncharacterized protein</fullName>
    </submittedName>
</protein>
<comment type="caution">
    <text evidence="1">The sequence shown here is derived from an EMBL/GenBank/DDBJ whole genome shotgun (WGS) entry which is preliminary data.</text>
</comment>
<accession>A0A9Q3GNK9</accession>